<dbReference type="PROSITE" id="PS50158">
    <property type="entry name" value="ZF_CCHC"/>
    <property type="match status" value="1"/>
</dbReference>
<keyword evidence="1" id="KW-0479">Metal-binding</keyword>
<sequence length="332" mass="37873">MSGLPAIETFDCEGEPSSVGLRWDKWRRAFAIFLEASSVVDPKKKRAMLLHSSGLPLQEIYYSIPGAHVDEPQGDNDVFAVAVQKLDEYFKPKQSKLYERYIFRKIKQESEETFDEFLVRLRVQGAKCKFSNVEEHLIDQIVEKCYSQELRKNILALGDTVNLDTIVAAANSLESINRELKGFSTTSFQEINKIQSWPTTSKQARNHFNVCSRCGGFNHRGTDKCPAMDKKCLKCGKLGHYKKQCRTLLNTGLRRGYKRKYDFSSQPNNGKNQESFNYVDADSDQDESRPTRDSEYVFQIDDDTEIPCNIGNVLVRMVIDSGSKSNLITDKT</sequence>
<dbReference type="PANTHER" id="PTHR33198">
    <property type="entry name" value="ANK_REP_REGION DOMAIN-CONTAINING PROTEIN-RELATED"/>
    <property type="match status" value="1"/>
</dbReference>
<evidence type="ECO:0000256" key="2">
    <source>
        <dbReference type="SAM" id="MobiDB-lite"/>
    </source>
</evidence>
<dbReference type="InterPro" id="IPR036875">
    <property type="entry name" value="Znf_CCHC_sf"/>
</dbReference>
<proteinExistence type="predicted"/>
<dbReference type="SUPFAM" id="SSF57756">
    <property type="entry name" value="Retrovirus zinc finger-like domains"/>
    <property type="match status" value="1"/>
</dbReference>
<dbReference type="Gene3D" id="4.10.60.10">
    <property type="entry name" value="Zinc finger, CCHC-type"/>
    <property type="match status" value="1"/>
</dbReference>
<dbReference type="GO" id="GO:0008270">
    <property type="term" value="F:zinc ion binding"/>
    <property type="evidence" value="ECO:0007669"/>
    <property type="project" value="UniProtKB-KW"/>
</dbReference>
<organism evidence="4 5">
    <name type="scientific">Acanthoscelides obtectus</name>
    <name type="common">Bean weevil</name>
    <name type="synonym">Bruchus obtectus</name>
    <dbReference type="NCBI Taxonomy" id="200917"/>
    <lineage>
        <taxon>Eukaryota</taxon>
        <taxon>Metazoa</taxon>
        <taxon>Ecdysozoa</taxon>
        <taxon>Arthropoda</taxon>
        <taxon>Hexapoda</taxon>
        <taxon>Insecta</taxon>
        <taxon>Pterygota</taxon>
        <taxon>Neoptera</taxon>
        <taxon>Endopterygota</taxon>
        <taxon>Coleoptera</taxon>
        <taxon>Polyphaga</taxon>
        <taxon>Cucujiformia</taxon>
        <taxon>Chrysomeloidea</taxon>
        <taxon>Chrysomelidae</taxon>
        <taxon>Bruchinae</taxon>
        <taxon>Bruchini</taxon>
        <taxon>Acanthoscelides</taxon>
    </lineage>
</organism>
<evidence type="ECO:0000313" key="5">
    <source>
        <dbReference type="Proteomes" id="UP001152888"/>
    </source>
</evidence>
<evidence type="ECO:0000256" key="1">
    <source>
        <dbReference type="PROSITE-ProRule" id="PRU00047"/>
    </source>
</evidence>
<dbReference type="EMBL" id="CAKOFQ010006652">
    <property type="protein sequence ID" value="CAH1953772.1"/>
    <property type="molecule type" value="Genomic_DNA"/>
</dbReference>
<feature type="compositionally biased region" description="Polar residues" evidence="2">
    <location>
        <begin position="263"/>
        <end position="276"/>
    </location>
</feature>
<feature type="region of interest" description="Disordered" evidence="2">
    <location>
        <begin position="260"/>
        <end position="292"/>
    </location>
</feature>
<dbReference type="PANTHER" id="PTHR33198:SF21">
    <property type="entry name" value="RETROTRANSPOSON GAG DOMAIN-CONTAINING PROTEIN"/>
    <property type="match status" value="1"/>
</dbReference>
<dbReference type="AlphaFoldDB" id="A0A9P0JGT4"/>
<feature type="domain" description="CCHC-type" evidence="3">
    <location>
        <begin position="231"/>
        <end position="246"/>
    </location>
</feature>
<dbReference type="Proteomes" id="UP001152888">
    <property type="component" value="Unassembled WGS sequence"/>
</dbReference>
<keyword evidence="5" id="KW-1185">Reference proteome</keyword>
<keyword evidence="1" id="KW-0862">Zinc</keyword>
<comment type="caution">
    <text evidence="4">The sequence shown here is derived from an EMBL/GenBank/DDBJ whole genome shotgun (WGS) entry which is preliminary data.</text>
</comment>
<protein>
    <recommendedName>
        <fullName evidence="3">CCHC-type domain-containing protein</fullName>
    </recommendedName>
</protein>
<name>A0A9P0JGT4_ACAOB</name>
<evidence type="ECO:0000259" key="3">
    <source>
        <dbReference type="PROSITE" id="PS50158"/>
    </source>
</evidence>
<dbReference type="SMART" id="SM00343">
    <property type="entry name" value="ZnF_C2HC"/>
    <property type="match status" value="2"/>
</dbReference>
<keyword evidence="1" id="KW-0863">Zinc-finger</keyword>
<evidence type="ECO:0000313" key="4">
    <source>
        <dbReference type="EMBL" id="CAH1953772.1"/>
    </source>
</evidence>
<accession>A0A9P0JGT4</accession>
<dbReference type="InterPro" id="IPR001878">
    <property type="entry name" value="Znf_CCHC"/>
</dbReference>
<dbReference type="GO" id="GO:0003676">
    <property type="term" value="F:nucleic acid binding"/>
    <property type="evidence" value="ECO:0007669"/>
    <property type="project" value="InterPro"/>
</dbReference>
<gene>
    <name evidence="4" type="ORF">ACAOBT_LOCUS219</name>
</gene>
<reference evidence="4" key="1">
    <citation type="submission" date="2022-03" db="EMBL/GenBank/DDBJ databases">
        <authorList>
            <person name="Sayadi A."/>
        </authorList>
    </citation>
    <scope>NUCLEOTIDE SEQUENCE</scope>
</reference>
<dbReference type="OrthoDB" id="5985374at2759"/>